<dbReference type="AlphaFoldDB" id="A0A7J4JLJ5"/>
<keyword evidence="1" id="KW-0472">Membrane</keyword>
<protein>
    <submittedName>
        <fullName evidence="2">Uncharacterized protein</fullName>
    </submittedName>
</protein>
<organism evidence="2 4">
    <name type="scientific">Candidatus Iainarchaeum sp</name>
    <dbReference type="NCBI Taxonomy" id="3101447"/>
    <lineage>
        <taxon>Archaea</taxon>
        <taxon>Candidatus Iainarchaeota</taxon>
        <taxon>Candidatus Iainarchaeia</taxon>
        <taxon>Candidatus Iainarchaeales</taxon>
        <taxon>Candidatus Iainarchaeaceae</taxon>
        <taxon>Candidatus Iainarchaeum</taxon>
    </lineage>
</organism>
<dbReference type="Proteomes" id="UP000564964">
    <property type="component" value="Unassembled WGS sequence"/>
</dbReference>
<reference evidence="2" key="1">
    <citation type="journal article" date="2020" name="bioRxiv">
        <title>A rank-normalized archaeal taxonomy based on genome phylogeny resolves widespread incomplete and uneven classifications.</title>
        <authorList>
            <person name="Rinke C."/>
            <person name="Chuvochina M."/>
            <person name="Mussig A.J."/>
            <person name="Chaumeil P.-A."/>
            <person name="Waite D.W."/>
            <person name="Whitman W.B."/>
            <person name="Parks D.H."/>
            <person name="Hugenholtz P."/>
        </authorList>
    </citation>
    <scope>NUCLEOTIDE SEQUENCE</scope>
    <source>
        <strain evidence="2">UBA10219</strain>
    </source>
</reference>
<keyword evidence="1" id="KW-1133">Transmembrane helix</keyword>
<feature type="transmembrane region" description="Helical" evidence="1">
    <location>
        <begin position="12"/>
        <end position="31"/>
    </location>
</feature>
<evidence type="ECO:0000256" key="1">
    <source>
        <dbReference type="SAM" id="Phobius"/>
    </source>
</evidence>
<name>A0A7J4JLJ5_9ARCH</name>
<evidence type="ECO:0000313" key="3">
    <source>
        <dbReference type="EMBL" id="MBS3063301.1"/>
    </source>
</evidence>
<dbReference type="EMBL" id="DUGH01000174">
    <property type="protein sequence ID" value="HIH17175.1"/>
    <property type="molecule type" value="Genomic_DNA"/>
</dbReference>
<keyword evidence="1" id="KW-0812">Transmembrane</keyword>
<dbReference type="EMBL" id="JAGVWE010000004">
    <property type="protein sequence ID" value="MBS3063301.1"/>
    <property type="molecule type" value="Genomic_DNA"/>
</dbReference>
<dbReference type="Proteomes" id="UP000678237">
    <property type="component" value="Unassembled WGS sequence"/>
</dbReference>
<evidence type="ECO:0000313" key="4">
    <source>
        <dbReference type="Proteomes" id="UP000564964"/>
    </source>
</evidence>
<proteinExistence type="predicted"/>
<gene>
    <name evidence="2" type="ORF">HA252_07275</name>
    <name evidence="3" type="ORF">J4203_05515</name>
</gene>
<sequence length="192" mass="20892">MPNLEGEISKRDLALLVVAVVIGGGVLAFLWSQSQYVQPLNLNASYAIDYAGLQVNKDVSISAKGHEERILAPENADLVLLTVVPNALADSLATAEVSATGEVEKLEEYSLVVVKPKEGRQVSLSMRLPNTHRNLSTVTLALPTPFYESLSEEQRTALFTELKGFELVWLPVEEMRATEEKLATRVSGALTA</sequence>
<reference evidence="3" key="2">
    <citation type="submission" date="2021-03" db="EMBL/GenBank/DDBJ databases">
        <authorList>
            <person name="Jaffe A."/>
        </authorList>
    </citation>
    <scope>NUCLEOTIDE SEQUENCE</scope>
    <source>
        <strain evidence="3">RIFCSPLOWO2_01_FULL_58_19</strain>
    </source>
</reference>
<accession>A0A7J4JLJ5</accession>
<evidence type="ECO:0000313" key="2">
    <source>
        <dbReference type="EMBL" id="HIH17175.1"/>
    </source>
</evidence>
<comment type="caution">
    <text evidence="2">The sequence shown here is derived from an EMBL/GenBank/DDBJ whole genome shotgun (WGS) entry which is preliminary data.</text>
</comment>
<reference evidence="3" key="3">
    <citation type="submission" date="2021-05" db="EMBL/GenBank/DDBJ databases">
        <title>Protein family content uncovers lineage relationships and bacterial pathway maintenance mechanisms in DPANN archaea.</title>
        <authorList>
            <person name="Castelle C.J."/>
            <person name="Meheust R."/>
            <person name="Jaffe A.L."/>
            <person name="Seitz K."/>
            <person name="Gong X."/>
            <person name="Baker B.J."/>
            <person name="Banfield J.F."/>
        </authorList>
    </citation>
    <scope>NUCLEOTIDE SEQUENCE</scope>
    <source>
        <strain evidence="3">RIFCSPLOWO2_01_FULL_58_19</strain>
    </source>
</reference>